<dbReference type="PANTHER" id="PTHR36459:SF1">
    <property type="entry name" value="FATTY ACID DESATURASE DOMAIN-CONTAINING PROTEIN-RELATED"/>
    <property type="match status" value="1"/>
</dbReference>
<evidence type="ECO:0000313" key="3">
    <source>
        <dbReference type="EMBL" id="CAD9112212.1"/>
    </source>
</evidence>
<keyword evidence="1" id="KW-0812">Transmembrane</keyword>
<feature type="transmembrane region" description="Helical" evidence="1">
    <location>
        <begin position="201"/>
        <end position="223"/>
    </location>
</feature>
<dbReference type="EMBL" id="HBGE01021573">
    <property type="protein sequence ID" value="CAD9112212.1"/>
    <property type="molecule type" value="Transcribed_RNA"/>
</dbReference>
<keyword evidence="1" id="KW-1133">Transmembrane helix</keyword>
<dbReference type="InterPro" id="IPR005804">
    <property type="entry name" value="FA_desaturase_dom"/>
</dbReference>
<dbReference type="Pfam" id="PF00487">
    <property type="entry name" value="FA_desaturase"/>
    <property type="match status" value="1"/>
</dbReference>
<sequence>MSPPPKDGSSRVQVLSEIDNADLKAARNEYHFRTPFLVTALSPLLKDKRDEPMLCLMLNIVQVIGTGAPLVYSLNIFYPDLSLAVRNLVGLAYMLTVVLLFQERFTLMLHFSSHRVIFHNDILNGMLNWVFAPFFGVPCGVYKLHHVIMHHIENNHELDMSSTETFQRDSLIDLFKYWVHFALLIWVELPYYCFKTQRYEWAANLAIGLCLWAAPVALLARYVNFTATMWVFVVPHIFSMSVMAFGNWSQHIFVNPQKHESNYGLTYNCMDTPGNQTTFNDGYHIVHHLNARLHWSEVPDYFYQTKEKHLEGGALTFRGLHFFDVGILVFTGRLRKLAQHYVHLGDAKDAPTVEAVEEKLREWLKPVPPEVLKAAQEAKKAK</sequence>
<keyword evidence="1" id="KW-0472">Membrane</keyword>
<name>A0A7S1LSC8_ALECA</name>
<gene>
    <name evidence="3" type="ORF">ACAT0790_LOCUS13031</name>
</gene>
<feature type="domain" description="Fatty acid desaturase" evidence="2">
    <location>
        <begin position="91"/>
        <end position="308"/>
    </location>
</feature>
<evidence type="ECO:0000256" key="1">
    <source>
        <dbReference type="SAM" id="Phobius"/>
    </source>
</evidence>
<accession>A0A7S1LSC8</accession>
<organism evidence="3">
    <name type="scientific">Alexandrium catenella</name>
    <name type="common">Red tide dinoflagellate</name>
    <name type="synonym">Gonyaulax catenella</name>
    <dbReference type="NCBI Taxonomy" id="2925"/>
    <lineage>
        <taxon>Eukaryota</taxon>
        <taxon>Sar</taxon>
        <taxon>Alveolata</taxon>
        <taxon>Dinophyceae</taxon>
        <taxon>Gonyaulacales</taxon>
        <taxon>Pyrocystaceae</taxon>
        <taxon>Alexandrium</taxon>
    </lineage>
</organism>
<dbReference type="PANTHER" id="PTHR36459">
    <property type="entry name" value="ORF"/>
    <property type="match status" value="1"/>
</dbReference>
<evidence type="ECO:0000259" key="2">
    <source>
        <dbReference type="Pfam" id="PF00487"/>
    </source>
</evidence>
<proteinExistence type="predicted"/>
<feature type="transmembrane region" description="Helical" evidence="1">
    <location>
        <begin position="54"/>
        <end position="78"/>
    </location>
</feature>
<feature type="transmembrane region" description="Helical" evidence="1">
    <location>
        <begin position="122"/>
        <end position="144"/>
    </location>
</feature>
<reference evidence="3" key="1">
    <citation type="submission" date="2021-01" db="EMBL/GenBank/DDBJ databases">
        <authorList>
            <person name="Corre E."/>
            <person name="Pelletier E."/>
            <person name="Niang G."/>
            <person name="Scheremetjew M."/>
            <person name="Finn R."/>
            <person name="Kale V."/>
            <person name="Holt S."/>
            <person name="Cochrane G."/>
            <person name="Meng A."/>
            <person name="Brown T."/>
            <person name="Cohen L."/>
        </authorList>
    </citation>
    <scope>NUCLEOTIDE SEQUENCE</scope>
    <source>
        <strain evidence="3">OF101</strain>
    </source>
</reference>
<feature type="transmembrane region" description="Helical" evidence="1">
    <location>
        <begin position="84"/>
        <end position="101"/>
    </location>
</feature>
<feature type="transmembrane region" description="Helical" evidence="1">
    <location>
        <begin position="229"/>
        <end position="248"/>
    </location>
</feature>
<dbReference type="GO" id="GO:0006629">
    <property type="term" value="P:lipid metabolic process"/>
    <property type="evidence" value="ECO:0007669"/>
    <property type="project" value="InterPro"/>
</dbReference>
<protein>
    <recommendedName>
        <fullName evidence="2">Fatty acid desaturase domain-containing protein</fullName>
    </recommendedName>
</protein>
<dbReference type="AlphaFoldDB" id="A0A7S1LSC8"/>